<evidence type="ECO:0000256" key="1">
    <source>
        <dbReference type="ARBA" id="ARBA00004236"/>
    </source>
</evidence>
<proteinExistence type="inferred from homology"/>
<gene>
    <name evidence="10" type="ORF">F4162_05820</name>
</gene>
<feature type="transmembrane region" description="Helical" evidence="8">
    <location>
        <begin position="46"/>
        <end position="70"/>
    </location>
</feature>
<keyword evidence="5 8" id="KW-0812">Transmembrane</keyword>
<name>A0A6B1FC02_9SYNE</name>
<evidence type="ECO:0000313" key="10">
    <source>
        <dbReference type="EMBL" id="MYG38493.1"/>
    </source>
</evidence>
<comment type="subcellular location">
    <subcellularLocation>
        <location evidence="1">Cell membrane</location>
    </subcellularLocation>
</comment>
<keyword evidence="7 8" id="KW-0472">Membrane</keyword>
<keyword evidence="4 10" id="KW-0808">Transferase</keyword>
<evidence type="ECO:0000256" key="3">
    <source>
        <dbReference type="ARBA" id="ARBA00022475"/>
    </source>
</evidence>
<keyword evidence="6 8" id="KW-1133">Transmembrane helix</keyword>
<protein>
    <submittedName>
        <fullName evidence="10">Sugar transferase</fullName>
    </submittedName>
</protein>
<evidence type="ECO:0000256" key="6">
    <source>
        <dbReference type="ARBA" id="ARBA00022989"/>
    </source>
</evidence>
<dbReference type="PANTHER" id="PTHR30576:SF4">
    <property type="entry name" value="UNDECAPRENYL-PHOSPHATE GALACTOSE PHOSPHOTRANSFERASE"/>
    <property type="match status" value="1"/>
</dbReference>
<comment type="caution">
    <text evidence="10">The sequence shown here is derived from an EMBL/GenBank/DDBJ whole genome shotgun (WGS) entry which is preliminary data.</text>
</comment>
<evidence type="ECO:0000256" key="2">
    <source>
        <dbReference type="ARBA" id="ARBA00006464"/>
    </source>
</evidence>
<evidence type="ECO:0000256" key="8">
    <source>
        <dbReference type="SAM" id="Phobius"/>
    </source>
</evidence>
<evidence type="ECO:0000259" key="9">
    <source>
        <dbReference type="Pfam" id="PF02397"/>
    </source>
</evidence>
<accession>A0A6B1FC02</accession>
<feature type="domain" description="Bacterial sugar transferase" evidence="9">
    <location>
        <begin position="44"/>
        <end position="235"/>
    </location>
</feature>
<dbReference type="InterPro" id="IPR003362">
    <property type="entry name" value="Bact_transf"/>
</dbReference>
<organism evidence="10">
    <name type="scientific">Synechococcus sp. SB0676_bin_10</name>
    <dbReference type="NCBI Taxonomy" id="2604869"/>
    <lineage>
        <taxon>Bacteria</taxon>
        <taxon>Bacillati</taxon>
        <taxon>Cyanobacteriota</taxon>
        <taxon>Cyanophyceae</taxon>
        <taxon>Synechococcales</taxon>
        <taxon>Synechococcaceae</taxon>
        <taxon>Synechococcus</taxon>
    </lineage>
</organism>
<dbReference type="PANTHER" id="PTHR30576">
    <property type="entry name" value="COLANIC BIOSYNTHESIS UDP-GLUCOSE LIPID CARRIER TRANSFERASE"/>
    <property type="match status" value="1"/>
</dbReference>
<evidence type="ECO:0000256" key="7">
    <source>
        <dbReference type="ARBA" id="ARBA00023136"/>
    </source>
</evidence>
<sequence length="243" mass="27706">MEIRVRPHVDGQPRVHDRSWGPALRATPRWGAMVRRLLRSQRLKRLMDITVATLALVAGAPLFLMVALAVRRSSPGGLFYVQRRLGRGHKPFGCIKFRTMVQGAERQLRRTLKTSAQLQEDFRRGFKLKNDPRITPVGHMLRRTSLDELPQFLNILRGEMSLVGPRPIVRAEVERYGEAIDQVLSVRPGLTGLWQVSGRNNLTYAQRVALDLHYVSRRSFLLDLVILWRTVGVVLSPKDNGAY</sequence>
<reference evidence="10" key="1">
    <citation type="submission" date="2019-09" db="EMBL/GenBank/DDBJ databases">
        <title>Characterisation of the sponge microbiome using genome-centric metagenomics.</title>
        <authorList>
            <person name="Engelberts J.P."/>
            <person name="Robbins S.J."/>
            <person name="De Goeij J.M."/>
            <person name="Aranda M."/>
            <person name="Bell S.C."/>
            <person name="Webster N.S."/>
        </authorList>
    </citation>
    <scope>NUCLEOTIDE SEQUENCE</scope>
    <source>
        <strain evidence="10">SB0676_bin_10</strain>
    </source>
</reference>
<dbReference type="GO" id="GO:0005886">
    <property type="term" value="C:plasma membrane"/>
    <property type="evidence" value="ECO:0007669"/>
    <property type="project" value="UniProtKB-SubCell"/>
</dbReference>
<dbReference type="GO" id="GO:0016780">
    <property type="term" value="F:phosphotransferase activity, for other substituted phosphate groups"/>
    <property type="evidence" value="ECO:0007669"/>
    <property type="project" value="TreeGrafter"/>
</dbReference>
<dbReference type="Pfam" id="PF02397">
    <property type="entry name" value="Bac_transf"/>
    <property type="match status" value="1"/>
</dbReference>
<dbReference type="AlphaFoldDB" id="A0A6B1FC02"/>
<dbReference type="EMBL" id="VYDO01000187">
    <property type="protein sequence ID" value="MYG38493.1"/>
    <property type="molecule type" value="Genomic_DNA"/>
</dbReference>
<evidence type="ECO:0000256" key="5">
    <source>
        <dbReference type="ARBA" id="ARBA00022692"/>
    </source>
</evidence>
<keyword evidence="3" id="KW-1003">Cell membrane</keyword>
<comment type="similarity">
    <text evidence="2">Belongs to the bacterial sugar transferase family.</text>
</comment>
<evidence type="ECO:0000256" key="4">
    <source>
        <dbReference type="ARBA" id="ARBA00022679"/>
    </source>
</evidence>